<dbReference type="OrthoDB" id="629492at2759"/>
<proteinExistence type="predicted"/>
<dbReference type="EC" id="2.3.2.27" evidence="3"/>
<dbReference type="InterPro" id="IPR000225">
    <property type="entry name" value="Armadillo"/>
</dbReference>
<organism evidence="9 10">
    <name type="scientific">Gossypium stocksii</name>
    <dbReference type="NCBI Taxonomy" id="47602"/>
    <lineage>
        <taxon>Eukaryota</taxon>
        <taxon>Viridiplantae</taxon>
        <taxon>Streptophyta</taxon>
        <taxon>Embryophyta</taxon>
        <taxon>Tracheophyta</taxon>
        <taxon>Spermatophyta</taxon>
        <taxon>Magnoliopsida</taxon>
        <taxon>eudicotyledons</taxon>
        <taxon>Gunneridae</taxon>
        <taxon>Pentapetalae</taxon>
        <taxon>rosids</taxon>
        <taxon>malvids</taxon>
        <taxon>Malvales</taxon>
        <taxon>Malvaceae</taxon>
        <taxon>Malvoideae</taxon>
        <taxon>Gossypium</taxon>
    </lineage>
</organism>
<gene>
    <name evidence="9" type="ORF">J1N35_038118</name>
</gene>
<dbReference type="GO" id="GO:0016567">
    <property type="term" value="P:protein ubiquitination"/>
    <property type="evidence" value="ECO:0007669"/>
    <property type="project" value="InterPro"/>
</dbReference>
<dbReference type="InterPro" id="IPR016024">
    <property type="entry name" value="ARM-type_fold"/>
</dbReference>
<sequence length="227" mass="24557">MCSIWIFNNAIGTRPLPAEFIVGDCCFGGLSVPDKLRVNANPVVIASGQPYNRESINQWIESAHNTCPKTGQTLAHTNLIPNRALRNLIAIWCRQHGVSFETVGSNEKASCVKATKAAFKATKIMVYFLVNKLLVSPAMEAANAVTYELRALAKTDSDSRACIAEAGAISILVRYLGSGVVSEHPNLQVNAVTTILNLSILEANKTRIMETDRALNGVIDVLRFGAT</sequence>
<dbReference type="Pfam" id="PF04564">
    <property type="entry name" value="U-box"/>
    <property type="match status" value="1"/>
</dbReference>
<dbReference type="PROSITE" id="PS50176">
    <property type="entry name" value="ARM_REPEAT"/>
    <property type="match status" value="1"/>
</dbReference>
<evidence type="ECO:0000256" key="6">
    <source>
        <dbReference type="ARBA" id="ARBA00022786"/>
    </source>
</evidence>
<dbReference type="EMBL" id="JAIQCV010000011">
    <property type="protein sequence ID" value="KAH1047334.1"/>
    <property type="molecule type" value="Genomic_DNA"/>
</dbReference>
<evidence type="ECO:0000256" key="7">
    <source>
        <dbReference type="PROSITE-ProRule" id="PRU00259"/>
    </source>
</evidence>
<dbReference type="SUPFAM" id="SSF48371">
    <property type="entry name" value="ARM repeat"/>
    <property type="match status" value="1"/>
</dbReference>
<feature type="domain" description="U-box" evidence="8">
    <location>
        <begin position="41"/>
        <end position="99"/>
    </location>
</feature>
<keyword evidence="6" id="KW-0833">Ubl conjugation pathway</keyword>
<keyword evidence="5" id="KW-0677">Repeat</keyword>
<dbReference type="SUPFAM" id="SSF57850">
    <property type="entry name" value="RING/U-box"/>
    <property type="match status" value="1"/>
</dbReference>
<evidence type="ECO:0000256" key="2">
    <source>
        <dbReference type="ARBA" id="ARBA00004906"/>
    </source>
</evidence>
<dbReference type="Proteomes" id="UP000828251">
    <property type="component" value="Unassembled WGS sequence"/>
</dbReference>
<evidence type="ECO:0000313" key="9">
    <source>
        <dbReference type="EMBL" id="KAH1047334.1"/>
    </source>
</evidence>
<dbReference type="AlphaFoldDB" id="A0A9D3UM38"/>
<dbReference type="InterPro" id="IPR011989">
    <property type="entry name" value="ARM-like"/>
</dbReference>
<dbReference type="PROSITE" id="PS51698">
    <property type="entry name" value="U_BOX"/>
    <property type="match status" value="1"/>
</dbReference>
<dbReference type="PANTHER" id="PTHR23315">
    <property type="entry name" value="U BOX DOMAIN-CONTAINING"/>
    <property type="match status" value="1"/>
</dbReference>
<dbReference type="Pfam" id="PF00514">
    <property type="entry name" value="Arm"/>
    <property type="match status" value="1"/>
</dbReference>
<protein>
    <recommendedName>
        <fullName evidence="3">RING-type E3 ubiquitin transferase</fullName>
        <ecNumber evidence="3">2.3.2.27</ecNumber>
    </recommendedName>
</protein>
<dbReference type="PANTHER" id="PTHR23315:SF63">
    <property type="entry name" value="U-BOX DOMAIN-CONTAINING PROTEIN 16"/>
    <property type="match status" value="1"/>
</dbReference>
<evidence type="ECO:0000256" key="4">
    <source>
        <dbReference type="ARBA" id="ARBA00022679"/>
    </source>
</evidence>
<evidence type="ECO:0000256" key="1">
    <source>
        <dbReference type="ARBA" id="ARBA00000900"/>
    </source>
</evidence>
<evidence type="ECO:0000256" key="3">
    <source>
        <dbReference type="ARBA" id="ARBA00012483"/>
    </source>
</evidence>
<keyword evidence="4" id="KW-0808">Transferase</keyword>
<dbReference type="Gene3D" id="1.25.10.10">
    <property type="entry name" value="Leucine-rich Repeat Variant"/>
    <property type="match status" value="1"/>
</dbReference>
<dbReference type="InterPro" id="IPR013083">
    <property type="entry name" value="Znf_RING/FYVE/PHD"/>
</dbReference>
<keyword evidence="10" id="KW-1185">Reference proteome</keyword>
<evidence type="ECO:0000256" key="5">
    <source>
        <dbReference type="ARBA" id="ARBA00022737"/>
    </source>
</evidence>
<comment type="caution">
    <text evidence="9">The sequence shown here is derived from an EMBL/GenBank/DDBJ whole genome shotgun (WGS) entry which is preliminary data.</text>
</comment>
<feature type="repeat" description="ARM" evidence="7">
    <location>
        <begin position="167"/>
        <end position="211"/>
    </location>
</feature>
<accession>A0A9D3UM38</accession>
<name>A0A9D3UM38_9ROSI</name>
<comment type="catalytic activity">
    <reaction evidence="1">
        <text>S-ubiquitinyl-[E2 ubiquitin-conjugating enzyme]-L-cysteine + [acceptor protein]-L-lysine = [E2 ubiquitin-conjugating enzyme]-L-cysteine + N(6)-ubiquitinyl-[acceptor protein]-L-lysine.</text>
        <dbReference type="EC" id="2.3.2.27"/>
    </reaction>
</comment>
<comment type="pathway">
    <text evidence="2">Protein modification; protein ubiquitination.</text>
</comment>
<dbReference type="InterPro" id="IPR003613">
    <property type="entry name" value="Ubox_domain"/>
</dbReference>
<dbReference type="Gene3D" id="3.30.40.10">
    <property type="entry name" value="Zinc/RING finger domain, C3HC4 (zinc finger)"/>
    <property type="match status" value="1"/>
</dbReference>
<reference evidence="9 10" key="1">
    <citation type="journal article" date="2021" name="Plant Biotechnol. J.">
        <title>Multi-omics assisted identification of the key and species-specific regulatory components of drought-tolerant mechanisms in Gossypium stocksii.</title>
        <authorList>
            <person name="Yu D."/>
            <person name="Ke L."/>
            <person name="Zhang D."/>
            <person name="Wu Y."/>
            <person name="Sun Y."/>
            <person name="Mei J."/>
            <person name="Sun J."/>
            <person name="Sun Y."/>
        </authorList>
    </citation>
    <scope>NUCLEOTIDE SEQUENCE [LARGE SCALE GENOMIC DNA]</scope>
    <source>
        <strain evidence="10">cv. E1</strain>
        <tissue evidence="9">Leaf</tissue>
    </source>
</reference>
<dbReference type="SMART" id="SM00185">
    <property type="entry name" value="ARM"/>
    <property type="match status" value="1"/>
</dbReference>
<evidence type="ECO:0000259" key="8">
    <source>
        <dbReference type="PROSITE" id="PS51698"/>
    </source>
</evidence>
<dbReference type="SMART" id="SM00504">
    <property type="entry name" value="Ubox"/>
    <property type="match status" value="1"/>
</dbReference>
<evidence type="ECO:0000313" key="10">
    <source>
        <dbReference type="Proteomes" id="UP000828251"/>
    </source>
</evidence>
<dbReference type="GO" id="GO:0061630">
    <property type="term" value="F:ubiquitin protein ligase activity"/>
    <property type="evidence" value="ECO:0007669"/>
    <property type="project" value="UniProtKB-EC"/>
</dbReference>